<keyword evidence="2" id="KW-0067">ATP-binding</keyword>
<sequence length="236" mass="26104">MTELQSLTNLKSGTYFVTGTDTDVGKTVCTKALLQAANRQLKSTLAYKPISAGCEHTKDGLRNEDALILQQHCNIKVSYNAVNPIAYTQPIAPHIAAIENKRPINLTLIDQGLDFLQQQQPQFLFVEGAGGWHLPINNKQLFSEWVIEKQLPVIVVIGLKLGCLNHALLTVQSIQQSGLTIAGWIANHLQPKMPYVEQNIDTLKTFINAPLLGTIPFLENINEQDLSLHIGISFND</sequence>
<feature type="binding site" evidence="2">
    <location>
        <position position="222"/>
    </location>
    <ligand>
        <name>ATP</name>
        <dbReference type="ChEBI" id="CHEBI:30616"/>
    </ligand>
</feature>
<dbReference type="EC" id="6.3.3.3" evidence="2"/>
<dbReference type="CDD" id="cd03109">
    <property type="entry name" value="DTBS"/>
    <property type="match status" value="1"/>
</dbReference>
<dbReference type="PIRSF" id="PIRSF006755">
    <property type="entry name" value="DTB_synth"/>
    <property type="match status" value="1"/>
</dbReference>
<keyword evidence="4" id="KW-1185">Reference proteome</keyword>
<feature type="binding site" evidence="2">
    <location>
        <position position="127"/>
    </location>
    <ligand>
        <name>Mg(2+)</name>
        <dbReference type="ChEBI" id="CHEBI:18420"/>
    </ligand>
</feature>
<reference evidence="3 4" key="1">
    <citation type="submission" date="2024-02" db="EMBL/GenBank/DDBJ databases">
        <title>Bacteria isolated from the canopy kelp, Nereocystis luetkeana.</title>
        <authorList>
            <person name="Pfister C.A."/>
            <person name="Younker I.T."/>
            <person name="Light S.H."/>
        </authorList>
    </citation>
    <scope>NUCLEOTIDE SEQUENCE [LARGE SCALE GENOMIC DNA]</scope>
    <source>
        <strain evidence="3 4">TI.2.07</strain>
    </source>
</reference>
<dbReference type="PANTHER" id="PTHR43210:SF5">
    <property type="entry name" value="DETHIOBIOTIN SYNTHETASE"/>
    <property type="match status" value="1"/>
</dbReference>
<name>A0ABU9HB59_9GAMM</name>
<comment type="caution">
    <text evidence="3">The sequence shown here is derived from an EMBL/GenBank/DDBJ whole genome shotgun (WGS) entry which is preliminary data.</text>
</comment>
<feature type="binding site" evidence="2">
    <location>
        <begin position="23"/>
        <end position="28"/>
    </location>
    <ligand>
        <name>ATP</name>
        <dbReference type="ChEBI" id="CHEBI:30616"/>
    </ligand>
</feature>
<evidence type="ECO:0000313" key="3">
    <source>
        <dbReference type="EMBL" id="MEL0659116.1"/>
    </source>
</evidence>
<organism evidence="3 4">
    <name type="scientific">Psychromonas arctica</name>
    <dbReference type="NCBI Taxonomy" id="168275"/>
    <lineage>
        <taxon>Bacteria</taxon>
        <taxon>Pseudomonadati</taxon>
        <taxon>Pseudomonadota</taxon>
        <taxon>Gammaproteobacteria</taxon>
        <taxon>Alteromonadales</taxon>
        <taxon>Psychromonadaceae</taxon>
        <taxon>Psychromonas</taxon>
    </lineage>
</organism>
<keyword evidence="2" id="KW-0963">Cytoplasm</keyword>
<comment type="subcellular location">
    <subcellularLocation>
        <location evidence="2">Cytoplasm</location>
    </subcellularLocation>
</comment>
<dbReference type="Gene3D" id="3.40.50.300">
    <property type="entry name" value="P-loop containing nucleotide triphosphate hydrolases"/>
    <property type="match status" value="1"/>
</dbReference>
<evidence type="ECO:0000256" key="2">
    <source>
        <dbReference type="HAMAP-Rule" id="MF_00336"/>
    </source>
</evidence>
<feature type="binding site" evidence="2">
    <location>
        <begin position="216"/>
        <end position="218"/>
    </location>
    <ligand>
        <name>ATP</name>
        <dbReference type="ChEBI" id="CHEBI:30616"/>
    </ligand>
</feature>
<keyword evidence="2" id="KW-0479">Metal-binding</keyword>
<dbReference type="HAMAP" id="MF_00336">
    <property type="entry name" value="BioD"/>
    <property type="match status" value="1"/>
</dbReference>
<accession>A0ABU9HB59</accession>
<dbReference type="EMBL" id="JBAKBA010000015">
    <property type="protein sequence ID" value="MEL0659116.1"/>
    <property type="molecule type" value="Genomic_DNA"/>
</dbReference>
<feature type="binding site" evidence="2">
    <location>
        <begin position="187"/>
        <end position="188"/>
    </location>
    <ligand>
        <name>ATP</name>
        <dbReference type="ChEBI" id="CHEBI:30616"/>
    </ligand>
</feature>
<dbReference type="RefSeq" id="WP_341627706.1">
    <property type="nucleotide sequence ID" value="NZ_JBAKBA010000015.1"/>
</dbReference>
<keyword evidence="2" id="KW-0460">Magnesium</keyword>
<feature type="active site" evidence="2">
    <location>
        <position position="48"/>
    </location>
</feature>
<proteinExistence type="inferred from homology"/>
<comment type="similarity">
    <text evidence="2">Belongs to the dethiobiotin synthetase family.</text>
</comment>
<gene>
    <name evidence="2 3" type="primary">bioD</name>
    <name evidence="3" type="ORF">V6255_08170</name>
</gene>
<dbReference type="InterPro" id="IPR004472">
    <property type="entry name" value="DTB_synth_BioD"/>
</dbReference>
<comment type="pathway">
    <text evidence="2">Cofactor biosynthesis; biotin biosynthesis; biotin from 7,8-diaminononanoate: step 1/2.</text>
</comment>
<keyword evidence="2 3" id="KW-0436">Ligase</keyword>
<dbReference type="InterPro" id="IPR027417">
    <property type="entry name" value="P-loop_NTPase"/>
</dbReference>
<keyword evidence="1 2" id="KW-0093">Biotin biosynthesis</keyword>
<comment type="caution">
    <text evidence="2">Lacks conserved residue(s) required for the propagation of feature annotation.</text>
</comment>
<feature type="binding site" evidence="2">
    <location>
        <position position="65"/>
    </location>
    <ligand>
        <name>Mg(2+)</name>
        <dbReference type="ChEBI" id="CHEBI:18420"/>
    </ligand>
</feature>
<evidence type="ECO:0000313" key="4">
    <source>
        <dbReference type="Proteomes" id="UP001366060"/>
    </source>
</evidence>
<evidence type="ECO:0000256" key="1">
    <source>
        <dbReference type="ARBA" id="ARBA00022756"/>
    </source>
</evidence>
<comment type="cofactor">
    <cofactor evidence="2">
        <name>Mg(2+)</name>
        <dbReference type="ChEBI" id="CHEBI:18420"/>
    </cofactor>
</comment>
<dbReference type="SUPFAM" id="SSF52540">
    <property type="entry name" value="P-loop containing nucleoside triphosphate hydrolases"/>
    <property type="match status" value="1"/>
</dbReference>
<comment type="subunit">
    <text evidence="2">Homodimer.</text>
</comment>
<dbReference type="NCBIfam" id="TIGR00347">
    <property type="entry name" value="bioD"/>
    <property type="match status" value="1"/>
</dbReference>
<feature type="binding site" evidence="2">
    <location>
        <begin position="127"/>
        <end position="130"/>
    </location>
    <ligand>
        <name>ATP</name>
        <dbReference type="ChEBI" id="CHEBI:30616"/>
    </ligand>
</feature>
<dbReference type="GO" id="GO:0004141">
    <property type="term" value="F:dethiobiotin synthase activity"/>
    <property type="evidence" value="ECO:0007669"/>
    <property type="project" value="UniProtKB-EC"/>
</dbReference>
<dbReference type="Proteomes" id="UP001366060">
    <property type="component" value="Unassembled WGS sequence"/>
</dbReference>
<comment type="catalytic activity">
    <reaction evidence="2">
        <text>(7R,8S)-7,8-diammoniononanoate + CO2 + ATP = (4R,5S)-dethiobiotin + ADP + phosphate + 3 H(+)</text>
        <dbReference type="Rhea" id="RHEA:15805"/>
        <dbReference type="ChEBI" id="CHEBI:15378"/>
        <dbReference type="ChEBI" id="CHEBI:16526"/>
        <dbReference type="ChEBI" id="CHEBI:30616"/>
        <dbReference type="ChEBI" id="CHEBI:43474"/>
        <dbReference type="ChEBI" id="CHEBI:149469"/>
        <dbReference type="ChEBI" id="CHEBI:149473"/>
        <dbReference type="ChEBI" id="CHEBI:456216"/>
        <dbReference type="EC" id="6.3.3.3"/>
    </reaction>
</comment>
<keyword evidence="2" id="KW-0547">Nucleotide-binding</keyword>
<dbReference type="PANTHER" id="PTHR43210">
    <property type="entry name" value="DETHIOBIOTIN SYNTHETASE"/>
    <property type="match status" value="1"/>
</dbReference>
<comment type="function">
    <text evidence="2">Catalyzes a mechanistically unusual reaction, the ATP-dependent insertion of CO2 between the N7 and N8 nitrogen atoms of 7,8-diaminopelargonic acid (DAPA, also called 7,8-diammoniononanoate) to form a ureido ring.</text>
</comment>
<feature type="binding site" evidence="2">
    <location>
        <position position="65"/>
    </location>
    <ligand>
        <name>ATP</name>
        <dbReference type="ChEBI" id="CHEBI:30616"/>
    </ligand>
</feature>
<feature type="binding site" evidence="2">
    <location>
        <position position="27"/>
    </location>
    <ligand>
        <name>Mg(2+)</name>
        <dbReference type="ChEBI" id="CHEBI:18420"/>
    </ligand>
</feature>
<dbReference type="Pfam" id="PF13500">
    <property type="entry name" value="AAA_26"/>
    <property type="match status" value="1"/>
</dbReference>
<protein>
    <recommendedName>
        <fullName evidence="2">ATP-dependent dethiobiotin synthetase BioD</fullName>
        <ecNumber evidence="2">6.3.3.3</ecNumber>
    </recommendedName>
    <alternativeName>
        <fullName evidence="2">DTB synthetase</fullName>
        <shortName evidence="2">DTBS</shortName>
    </alternativeName>
    <alternativeName>
        <fullName evidence="2">Dethiobiotin synthase</fullName>
    </alternativeName>
</protein>